<dbReference type="EMBL" id="AUSU01009893">
    <property type="protein sequence ID" value="EPS57742.1"/>
    <property type="molecule type" value="Genomic_DNA"/>
</dbReference>
<evidence type="ECO:0000256" key="1">
    <source>
        <dbReference type="SAM" id="MobiDB-lite"/>
    </source>
</evidence>
<feature type="region of interest" description="Disordered" evidence="1">
    <location>
        <begin position="31"/>
        <end position="63"/>
    </location>
</feature>
<dbReference type="AlphaFoldDB" id="S8DEC6"/>
<comment type="caution">
    <text evidence="2">The sequence shown here is derived from an EMBL/GenBank/DDBJ whole genome shotgun (WGS) entry which is preliminary data.</text>
</comment>
<reference evidence="2 3" key="1">
    <citation type="journal article" date="2013" name="BMC Genomics">
        <title>The miniature genome of a carnivorous plant Genlisea aurea contains a low number of genes and short non-coding sequences.</title>
        <authorList>
            <person name="Leushkin E.V."/>
            <person name="Sutormin R.A."/>
            <person name="Nabieva E.R."/>
            <person name="Penin A.A."/>
            <person name="Kondrashov A.S."/>
            <person name="Logacheva M.D."/>
        </authorList>
    </citation>
    <scope>NUCLEOTIDE SEQUENCE [LARGE SCALE GENOMIC DNA]</scope>
</reference>
<dbReference type="Proteomes" id="UP000015453">
    <property type="component" value="Unassembled WGS sequence"/>
</dbReference>
<accession>S8DEC6</accession>
<gene>
    <name evidence="2" type="ORF">M569_17075</name>
</gene>
<protein>
    <submittedName>
        <fullName evidence="2">Uncharacterized protein</fullName>
    </submittedName>
</protein>
<sequence length="63" mass="7058">MSCSSSSTSTINNMMTLLNQPSNLDSFFPSLVPENNLSKPDPKTTINKKRMMVPKQQTPKNTR</sequence>
<evidence type="ECO:0000313" key="2">
    <source>
        <dbReference type="EMBL" id="EPS57742.1"/>
    </source>
</evidence>
<proteinExistence type="predicted"/>
<evidence type="ECO:0000313" key="3">
    <source>
        <dbReference type="Proteomes" id="UP000015453"/>
    </source>
</evidence>
<name>S8DEC6_9LAMI</name>
<organism evidence="2 3">
    <name type="scientific">Genlisea aurea</name>
    <dbReference type="NCBI Taxonomy" id="192259"/>
    <lineage>
        <taxon>Eukaryota</taxon>
        <taxon>Viridiplantae</taxon>
        <taxon>Streptophyta</taxon>
        <taxon>Embryophyta</taxon>
        <taxon>Tracheophyta</taxon>
        <taxon>Spermatophyta</taxon>
        <taxon>Magnoliopsida</taxon>
        <taxon>eudicotyledons</taxon>
        <taxon>Gunneridae</taxon>
        <taxon>Pentapetalae</taxon>
        <taxon>asterids</taxon>
        <taxon>lamiids</taxon>
        <taxon>Lamiales</taxon>
        <taxon>Lentibulariaceae</taxon>
        <taxon>Genlisea</taxon>
    </lineage>
</organism>
<keyword evidence="3" id="KW-1185">Reference proteome</keyword>